<gene>
    <name evidence="2" type="ORF">FHS30_002240</name>
</gene>
<evidence type="ECO:0000313" key="2">
    <source>
        <dbReference type="EMBL" id="MBB3169032.1"/>
    </source>
</evidence>
<dbReference type="InterPro" id="IPR012337">
    <property type="entry name" value="RNaseH-like_sf"/>
</dbReference>
<name>A0A839UMF2_9GAMM</name>
<accession>A0A839UMF2</accession>
<dbReference type="AlphaFoldDB" id="A0A839UMF2"/>
<dbReference type="RefSeq" id="WP_183910529.1">
    <property type="nucleotide sequence ID" value="NZ_JACHXZ010000003.1"/>
</dbReference>
<reference evidence="2 3" key="1">
    <citation type="submission" date="2020-08" db="EMBL/GenBank/DDBJ databases">
        <title>Genomic Encyclopedia of Type Strains, Phase III (KMG-III): the genomes of soil and plant-associated and newly described type strains.</title>
        <authorList>
            <person name="Whitman W."/>
        </authorList>
    </citation>
    <scope>NUCLEOTIDE SEQUENCE [LARGE SCALE GENOMIC DNA]</scope>
    <source>
        <strain evidence="2 3">CECT 8571</strain>
    </source>
</reference>
<dbReference type="InterPro" id="IPR051086">
    <property type="entry name" value="RNase_D-like"/>
</dbReference>
<dbReference type="InterPro" id="IPR036397">
    <property type="entry name" value="RNaseH_sf"/>
</dbReference>
<dbReference type="EMBL" id="JACHXZ010000003">
    <property type="protein sequence ID" value="MBB3169032.1"/>
    <property type="molecule type" value="Genomic_DNA"/>
</dbReference>
<evidence type="ECO:0000259" key="1">
    <source>
        <dbReference type="SMART" id="SM00474"/>
    </source>
</evidence>
<dbReference type="SUPFAM" id="SSF53098">
    <property type="entry name" value="Ribonuclease H-like"/>
    <property type="match status" value="1"/>
</dbReference>
<dbReference type="CDD" id="cd06142">
    <property type="entry name" value="RNaseD_exo"/>
    <property type="match status" value="1"/>
</dbReference>
<feature type="domain" description="3'-5' exonuclease" evidence="1">
    <location>
        <begin position="7"/>
        <end position="175"/>
    </location>
</feature>
<dbReference type="GO" id="GO:0003676">
    <property type="term" value="F:nucleic acid binding"/>
    <property type="evidence" value="ECO:0007669"/>
    <property type="project" value="InterPro"/>
</dbReference>
<organism evidence="2 3">
    <name type="scientific">Simiduia aestuariiviva</name>
    <dbReference type="NCBI Taxonomy" id="1510459"/>
    <lineage>
        <taxon>Bacteria</taxon>
        <taxon>Pseudomonadati</taxon>
        <taxon>Pseudomonadota</taxon>
        <taxon>Gammaproteobacteria</taxon>
        <taxon>Cellvibrionales</taxon>
        <taxon>Cellvibrionaceae</taxon>
        <taxon>Simiduia</taxon>
    </lineage>
</organism>
<dbReference type="Proteomes" id="UP000559987">
    <property type="component" value="Unassembled WGS sequence"/>
</dbReference>
<keyword evidence="3" id="KW-1185">Reference proteome</keyword>
<dbReference type="InterPro" id="IPR002562">
    <property type="entry name" value="3'-5'_exonuclease_dom"/>
</dbReference>
<proteinExistence type="predicted"/>
<sequence length="222" mass="24794">MTIATTPIWVDTQAELESLCARWQQQAAIAIDTEFMRSQTYYPHAGLIQVGDGQGCYLIDPLAIDDLSALATLMTHPGTVKVIHSCSEDLEVFRYLLDVVPKPMFDTQNAAAFANFGFSQGYAALIQQLLSVSLEKGETRSDWMQRPLSQSQLHYAALDVAYLLVAYGKILAELKALGRLEWVREDSANGHRPFLYWCSMGCLPISLSCAWSGRWPLCGWRP</sequence>
<dbReference type="GO" id="GO:0006139">
    <property type="term" value="P:nucleobase-containing compound metabolic process"/>
    <property type="evidence" value="ECO:0007669"/>
    <property type="project" value="InterPro"/>
</dbReference>
<comment type="caution">
    <text evidence="2">The sequence shown here is derived from an EMBL/GenBank/DDBJ whole genome shotgun (WGS) entry which is preliminary data.</text>
</comment>
<dbReference type="PANTHER" id="PTHR47649">
    <property type="entry name" value="RIBONUCLEASE D"/>
    <property type="match status" value="1"/>
</dbReference>
<evidence type="ECO:0000313" key="3">
    <source>
        <dbReference type="Proteomes" id="UP000559987"/>
    </source>
</evidence>
<dbReference type="SMART" id="SM00474">
    <property type="entry name" value="35EXOc"/>
    <property type="match status" value="1"/>
</dbReference>
<dbReference type="Gene3D" id="3.30.420.10">
    <property type="entry name" value="Ribonuclease H-like superfamily/Ribonuclease H"/>
    <property type="match status" value="1"/>
</dbReference>
<dbReference type="PANTHER" id="PTHR47649:SF1">
    <property type="entry name" value="RIBONUCLEASE D"/>
    <property type="match status" value="1"/>
</dbReference>
<protein>
    <submittedName>
        <fullName evidence="2">Ribonuclease D</fullName>
    </submittedName>
</protein>
<dbReference type="GO" id="GO:0008408">
    <property type="term" value="F:3'-5' exonuclease activity"/>
    <property type="evidence" value="ECO:0007669"/>
    <property type="project" value="InterPro"/>
</dbReference>
<dbReference type="Pfam" id="PF01612">
    <property type="entry name" value="DNA_pol_A_exo1"/>
    <property type="match status" value="1"/>
</dbReference>